<dbReference type="Pfam" id="PF02734">
    <property type="entry name" value="Dak2"/>
    <property type="match status" value="1"/>
</dbReference>
<dbReference type="GO" id="GO:0004371">
    <property type="term" value="F:glycerone kinase activity"/>
    <property type="evidence" value="ECO:0007669"/>
    <property type="project" value="InterPro"/>
</dbReference>
<dbReference type="EMBL" id="CADCTR010002348">
    <property type="protein sequence ID" value="CAA9347743.1"/>
    <property type="molecule type" value="Genomic_DNA"/>
</dbReference>
<dbReference type="AlphaFoldDB" id="A0A6J4M3H6"/>
<reference evidence="2" key="1">
    <citation type="submission" date="2020-02" db="EMBL/GenBank/DDBJ databases">
        <authorList>
            <person name="Meier V. D."/>
        </authorList>
    </citation>
    <scope>NUCLEOTIDE SEQUENCE</scope>
    <source>
        <strain evidence="2">AVDCRST_MAG93</strain>
    </source>
</reference>
<keyword evidence="2" id="KW-0808">Transferase</keyword>
<dbReference type="PROSITE" id="PS51480">
    <property type="entry name" value="DHAL"/>
    <property type="match status" value="1"/>
</dbReference>
<dbReference type="PANTHER" id="PTHR33434">
    <property type="entry name" value="DEGV DOMAIN-CONTAINING PROTEIN DR_1986-RELATED"/>
    <property type="match status" value="1"/>
</dbReference>
<feature type="non-terminal residue" evidence="2">
    <location>
        <position position="253"/>
    </location>
</feature>
<gene>
    <name evidence="2" type="ORF">AVDCRST_MAG93-6978</name>
</gene>
<sequence>MVQGKVVAWDGTQFLAGLQAAATWLEQHVGEVNALNVFPVPDGDTGTNMHLTISAALKDVAPQAGAAAVAKQVERQALRGARGNSGVILSQIIRGFSEGVAGKDSIDAAGLASAFQKAAERAYKAVMKPTEGTILTVARVVGEYATAAAERVGDVSEVLDAAVEGANQAVADTPTQLKQLRDAGVVDAGGQGLAVILDGWRRWAHGEETVRTDGGAAITTVAFADIHSEDDFGYCTNFMIEGSAIPFDQVRAT</sequence>
<dbReference type="PANTHER" id="PTHR33434:SF4">
    <property type="entry name" value="PHOSPHATASE PROTEIN"/>
    <property type="match status" value="1"/>
</dbReference>
<organism evidence="2">
    <name type="scientific">uncultured Chloroflexia bacterium</name>
    <dbReference type="NCBI Taxonomy" id="1672391"/>
    <lineage>
        <taxon>Bacteria</taxon>
        <taxon>Bacillati</taxon>
        <taxon>Chloroflexota</taxon>
        <taxon>Chloroflexia</taxon>
        <taxon>environmental samples</taxon>
    </lineage>
</organism>
<dbReference type="InterPro" id="IPR004007">
    <property type="entry name" value="DhaL_dom"/>
</dbReference>
<protein>
    <submittedName>
        <fullName evidence="2">Dihydroxyacetone kinase-like protein, phosphatase domain / Dihydroxyacetone kinase-like protein, kinase domain</fullName>
    </submittedName>
</protein>
<accession>A0A6J4M3H6</accession>
<dbReference type="InterPro" id="IPR036117">
    <property type="entry name" value="DhaL_dom_sf"/>
</dbReference>
<proteinExistence type="predicted"/>
<evidence type="ECO:0000259" key="1">
    <source>
        <dbReference type="PROSITE" id="PS51480"/>
    </source>
</evidence>
<name>A0A6J4M3H6_9CHLR</name>
<dbReference type="SMART" id="SM01120">
    <property type="entry name" value="Dak2"/>
    <property type="match status" value="1"/>
</dbReference>
<feature type="domain" description="DhaL" evidence="1">
    <location>
        <begin position="12"/>
        <end position="202"/>
    </location>
</feature>
<evidence type="ECO:0000313" key="2">
    <source>
        <dbReference type="EMBL" id="CAA9347743.1"/>
    </source>
</evidence>
<dbReference type="Gene3D" id="1.25.40.340">
    <property type="match status" value="1"/>
</dbReference>
<dbReference type="InterPro" id="IPR050270">
    <property type="entry name" value="DegV_domain_contain"/>
</dbReference>
<dbReference type="SUPFAM" id="SSF101473">
    <property type="entry name" value="DhaL-like"/>
    <property type="match status" value="1"/>
</dbReference>
<keyword evidence="2" id="KW-0418">Kinase</keyword>
<dbReference type="GO" id="GO:0006071">
    <property type="term" value="P:glycerol metabolic process"/>
    <property type="evidence" value="ECO:0007669"/>
    <property type="project" value="InterPro"/>
</dbReference>